<dbReference type="InterPro" id="IPR036028">
    <property type="entry name" value="SH3-like_dom_sf"/>
</dbReference>
<dbReference type="InterPro" id="IPR027417">
    <property type="entry name" value="P-loop_NTPase"/>
</dbReference>
<dbReference type="GO" id="GO:0005102">
    <property type="term" value="F:signaling receptor binding"/>
    <property type="evidence" value="ECO:0000318"/>
    <property type="project" value="GO_Central"/>
</dbReference>
<dbReference type="SMART" id="SM00228">
    <property type="entry name" value="PDZ"/>
    <property type="match status" value="1"/>
</dbReference>
<dbReference type="PANTHER" id="PTHR23122">
    <property type="entry name" value="MEMBRANE-ASSOCIATED GUANYLATE KINASE MAGUK"/>
    <property type="match status" value="1"/>
</dbReference>
<dbReference type="PROSITE" id="PS50052">
    <property type="entry name" value="GUANYLATE_KINASE_2"/>
    <property type="match status" value="1"/>
</dbReference>
<dbReference type="InterPro" id="IPR008144">
    <property type="entry name" value="Guanylate_kin-like_dom"/>
</dbReference>
<feature type="domain" description="Guanylate kinase-like" evidence="5">
    <location>
        <begin position="219"/>
        <end position="390"/>
    </location>
</feature>
<evidence type="ECO:0000313" key="8">
    <source>
        <dbReference type="EnsemblMetazoa" id="HelroP110223"/>
    </source>
</evidence>
<evidence type="ECO:0000313" key="9">
    <source>
        <dbReference type="Proteomes" id="UP000015101"/>
    </source>
</evidence>
<dbReference type="Gene3D" id="3.40.50.300">
    <property type="entry name" value="P-loop containing nucleotide triphosphate hydrolases"/>
    <property type="match status" value="1"/>
</dbReference>
<dbReference type="Proteomes" id="UP000015101">
    <property type="component" value="Unassembled WGS sequence"/>
</dbReference>
<proteinExistence type="inferred from homology"/>
<dbReference type="RefSeq" id="XP_009013719.1">
    <property type="nucleotide sequence ID" value="XM_009015471.1"/>
</dbReference>
<dbReference type="GO" id="GO:0008104">
    <property type="term" value="P:intracellular protein localization"/>
    <property type="evidence" value="ECO:0000318"/>
    <property type="project" value="GO_Central"/>
</dbReference>
<dbReference type="PROSITE" id="PS50002">
    <property type="entry name" value="SH3"/>
    <property type="match status" value="1"/>
</dbReference>
<dbReference type="InterPro" id="IPR020590">
    <property type="entry name" value="Guanylate_kinase_CS"/>
</dbReference>
<feature type="domain" description="PDZ" evidence="6">
    <location>
        <begin position="9"/>
        <end position="90"/>
    </location>
</feature>
<reference evidence="7 9" key="2">
    <citation type="journal article" date="2013" name="Nature">
        <title>Insights into bilaterian evolution from three spiralian genomes.</title>
        <authorList>
            <person name="Simakov O."/>
            <person name="Marletaz F."/>
            <person name="Cho S.J."/>
            <person name="Edsinger-Gonzales E."/>
            <person name="Havlak P."/>
            <person name="Hellsten U."/>
            <person name="Kuo D.H."/>
            <person name="Larsson T."/>
            <person name="Lv J."/>
            <person name="Arendt D."/>
            <person name="Savage R."/>
            <person name="Osoegawa K."/>
            <person name="de Jong P."/>
            <person name="Grimwood J."/>
            <person name="Chapman J.A."/>
            <person name="Shapiro H."/>
            <person name="Aerts A."/>
            <person name="Otillar R.P."/>
            <person name="Terry A.Y."/>
            <person name="Boore J.L."/>
            <person name="Grigoriev I.V."/>
            <person name="Lindberg D.R."/>
            <person name="Seaver E.C."/>
            <person name="Weisblat D.A."/>
            <person name="Putnam N.H."/>
            <person name="Rokhsar D.S."/>
        </authorList>
    </citation>
    <scope>NUCLEOTIDE SEQUENCE</scope>
</reference>
<dbReference type="OrthoDB" id="336747at2759"/>
<dbReference type="EMBL" id="KB096134">
    <property type="protein sequence ID" value="ESO07930.1"/>
    <property type="molecule type" value="Genomic_DNA"/>
</dbReference>
<evidence type="ECO:0000259" key="5">
    <source>
        <dbReference type="PROSITE" id="PS50052"/>
    </source>
</evidence>
<evidence type="ECO:0000313" key="7">
    <source>
        <dbReference type="EMBL" id="ESO07930.1"/>
    </source>
</evidence>
<evidence type="ECO:0000256" key="2">
    <source>
        <dbReference type="ARBA" id="ARBA00022443"/>
    </source>
</evidence>
<dbReference type="EnsemblMetazoa" id="HelroT110223">
    <property type="protein sequence ID" value="HelroP110223"/>
    <property type="gene ID" value="HelroG110223"/>
</dbReference>
<protein>
    <submittedName>
        <fullName evidence="7 8">Uncharacterized protein</fullName>
    </submittedName>
</protein>
<dbReference type="Pfam" id="PF07653">
    <property type="entry name" value="SH3_2"/>
    <property type="match status" value="1"/>
</dbReference>
<keyword evidence="2 3" id="KW-0728">SH3 domain</keyword>
<dbReference type="GO" id="GO:0005886">
    <property type="term" value="C:plasma membrane"/>
    <property type="evidence" value="ECO:0000318"/>
    <property type="project" value="GO_Central"/>
</dbReference>
<dbReference type="InterPro" id="IPR001478">
    <property type="entry name" value="PDZ"/>
</dbReference>
<dbReference type="eggNOG" id="KOG0609">
    <property type="taxonomic scope" value="Eukaryota"/>
</dbReference>
<dbReference type="Pfam" id="PF00625">
    <property type="entry name" value="Guanylate_kin"/>
    <property type="match status" value="1"/>
</dbReference>
<dbReference type="SMART" id="SM00072">
    <property type="entry name" value="GuKc"/>
    <property type="match status" value="1"/>
</dbReference>
<dbReference type="STRING" id="6412.T1EF06"/>
<dbReference type="EMBL" id="AMQM01003334">
    <property type="status" value="NOT_ANNOTATED_CDS"/>
    <property type="molecule type" value="Genomic_DNA"/>
</dbReference>
<gene>
    <name evidence="8" type="primary">20195158</name>
    <name evidence="7" type="ORF">HELRODRAFT_110223</name>
</gene>
<evidence type="ECO:0000259" key="6">
    <source>
        <dbReference type="PROSITE" id="PS50106"/>
    </source>
</evidence>
<dbReference type="InterPro" id="IPR036034">
    <property type="entry name" value="PDZ_sf"/>
</dbReference>
<dbReference type="AlphaFoldDB" id="T1EF06"/>
<keyword evidence="9" id="KW-1185">Reference proteome</keyword>
<dbReference type="KEGG" id="hro:HELRODRAFT_110223"/>
<dbReference type="GO" id="GO:0005911">
    <property type="term" value="C:cell-cell junction"/>
    <property type="evidence" value="ECO:0000318"/>
    <property type="project" value="GO_Central"/>
</dbReference>
<organism evidence="8 9">
    <name type="scientific">Helobdella robusta</name>
    <name type="common">Californian leech</name>
    <dbReference type="NCBI Taxonomy" id="6412"/>
    <lineage>
        <taxon>Eukaryota</taxon>
        <taxon>Metazoa</taxon>
        <taxon>Spiralia</taxon>
        <taxon>Lophotrochozoa</taxon>
        <taxon>Annelida</taxon>
        <taxon>Clitellata</taxon>
        <taxon>Hirudinea</taxon>
        <taxon>Rhynchobdellida</taxon>
        <taxon>Glossiphoniidae</taxon>
        <taxon>Helobdella</taxon>
    </lineage>
</organism>
<dbReference type="InterPro" id="IPR001452">
    <property type="entry name" value="SH3_domain"/>
</dbReference>
<dbReference type="CTD" id="20195158"/>
<dbReference type="PROSITE" id="PS00856">
    <property type="entry name" value="GUANYLATE_KINASE_1"/>
    <property type="match status" value="1"/>
</dbReference>
<comment type="similarity">
    <text evidence="1">Belongs to the MAGUK family.</text>
</comment>
<dbReference type="SUPFAM" id="SSF52540">
    <property type="entry name" value="P-loop containing nucleoside triphosphate hydrolases"/>
    <property type="match status" value="1"/>
</dbReference>
<dbReference type="SMART" id="SM00326">
    <property type="entry name" value="SH3"/>
    <property type="match status" value="1"/>
</dbReference>
<dbReference type="GO" id="GO:0046928">
    <property type="term" value="P:regulation of neurotransmitter secretion"/>
    <property type="evidence" value="ECO:0000318"/>
    <property type="project" value="GO_Central"/>
</dbReference>
<reference evidence="8" key="3">
    <citation type="submission" date="2015-06" db="UniProtKB">
        <authorList>
            <consortium name="EnsemblMetazoa"/>
        </authorList>
    </citation>
    <scope>IDENTIFICATION</scope>
</reference>
<dbReference type="GeneID" id="20195158"/>
<dbReference type="InterPro" id="IPR050716">
    <property type="entry name" value="MAGUK"/>
</dbReference>
<dbReference type="PROSITE" id="PS50106">
    <property type="entry name" value="PDZ"/>
    <property type="match status" value="1"/>
</dbReference>
<dbReference type="SUPFAM" id="SSF50156">
    <property type="entry name" value="PDZ domain-like"/>
    <property type="match status" value="1"/>
</dbReference>
<dbReference type="FunFam" id="3.30.63.10:FF:000002">
    <property type="entry name" value="Guanylate kinase 1"/>
    <property type="match status" value="1"/>
</dbReference>
<feature type="domain" description="SH3" evidence="4">
    <location>
        <begin position="96"/>
        <end position="163"/>
    </location>
</feature>
<dbReference type="Pfam" id="PF00595">
    <property type="entry name" value="PDZ"/>
    <property type="match status" value="1"/>
</dbReference>
<dbReference type="Gene3D" id="2.30.30.40">
    <property type="entry name" value="SH3 Domains"/>
    <property type="match status" value="1"/>
</dbReference>
<dbReference type="InterPro" id="IPR008145">
    <property type="entry name" value="GK/Ca_channel_bsu"/>
</dbReference>
<reference evidence="9" key="1">
    <citation type="submission" date="2012-12" db="EMBL/GenBank/DDBJ databases">
        <authorList>
            <person name="Hellsten U."/>
            <person name="Grimwood J."/>
            <person name="Chapman J.A."/>
            <person name="Shapiro H."/>
            <person name="Aerts A."/>
            <person name="Otillar R.P."/>
            <person name="Terry A.Y."/>
            <person name="Boore J.L."/>
            <person name="Simakov O."/>
            <person name="Marletaz F."/>
            <person name="Cho S.-J."/>
            <person name="Edsinger-Gonzales E."/>
            <person name="Havlak P."/>
            <person name="Kuo D.-H."/>
            <person name="Larsson T."/>
            <person name="Lv J."/>
            <person name="Arendt D."/>
            <person name="Savage R."/>
            <person name="Osoegawa K."/>
            <person name="de Jong P."/>
            <person name="Lindberg D.R."/>
            <person name="Seaver E.C."/>
            <person name="Weisblat D.A."/>
            <person name="Putnam N.H."/>
            <person name="Grigoriev I.V."/>
            <person name="Rokhsar D.S."/>
        </authorList>
    </citation>
    <scope>NUCLEOTIDE SEQUENCE</scope>
</reference>
<sequence>MDECSRIKIVTFQKNYDEALGITLRVNDAGHCIVARIMHGGLIHQQGILHIGDHIMEVNDMNVQGFTVDVLQRMLRDLYGSITLKIVPSYRPPQNQCEIFVKALFNYDPLHDDLIPCPQAGIAFSVGDILQVISKDDHNWWQARHCCQPAGLIPSSELQEWRMTCASIEKNKKFNCSWFGLKRKLNRCSNPSSSSSSRLLDHQEVFTYEEVVRVPSFHRKTLILLGAHGVGRRHIKNTLIHMFPKRFAYPVPHTTRTPKKDEEHGRTYFFITHEQMMADIAAHKYLEYGTHDDNMYGTKLDTIQHIHKQGLVAILDVEPQAMKTLRNVEYSPYIVFVAPPNLSPSFDEENLETMLTESEELESQYGCLFDLKVVNNDIDVTIQIIIDSLDEAETQPQWVPITWVY</sequence>
<name>T1EF06_HELRO</name>
<evidence type="ECO:0000256" key="3">
    <source>
        <dbReference type="PROSITE-ProRule" id="PRU00192"/>
    </source>
</evidence>
<dbReference type="HOGENOM" id="CLU_001715_5_1_1"/>
<dbReference type="InParanoid" id="T1EF06"/>
<dbReference type="OMA" id="FFITHEQ"/>
<dbReference type="SUPFAM" id="SSF50044">
    <property type="entry name" value="SH3-domain"/>
    <property type="match status" value="1"/>
</dbReference>
<dbReference type="CDD" id="cd00071">
    <property type="entry name" value="GMPK"/>
    <property type="match status" value="1"/>
</dbReference>
<accession>T1EF06</accession>
<dbReference type="Gene3D" id="2.30.42.10">
    <property type="match status" value="1"/>
</dbReference>
<evidence type="ECO:0000259" key="4">
    <source>
        <dbReference type="PROSITE" id="PS50002"/>
    </source>
</evidence>
<evidence type="ECO:0000256" key="1">
    <source>
        <dbReference type="ARBA" id="ARBA00007014"/>
    </source>
</evidence>